<reference evidence="2 3" key="1">
    <citation type="submission" date="2019-03" db="EMBL/GenBank/DDBJ databases">
        <title>Single cell metagenomics reveals metabolic interactions within the superorganism composed of flagellate Streblomastix strix and complex community of Bacteroidetes bacteria on its surface.</title>
        <authorList>
            <person name="Treitli S.C."/>
            <person name="Kolisko M."/>
            <person name="Husnik F."/>
            <person name="Keeling P."/>
            <person name="Hampl V."/>
        </authorList>
    </citation>
    <scope>NUCLEOTIDE SEQUENCE [LARGE SCALE GENOMIC DNA]</scope>
    <source>
        <strain evidence="2">ST1C</strain>
    </source>
</reference>
<protein>
    <submittedName>
        <fullName evidence="2">Uncharacterized protein</fullName>
    </submittedName>
</protein>
<proteinExistence type="predicted"/>
<feature type="non-terminal residue" evidence="2">
    <location>
        <position position="102"/>
    </location>
</feature>
<sequence length="102" mass="11572">MIMVFAKSIHLLPLQPPHLRYTEFELSAVLYIGVYAAGAVRVAVAFGVVVGFGMLEQLLPQDLRTENVPERQWRLLQIEAIRKELDLQVIKDAISLTELNQQ</sequence>
<dbReference type="EMBL" id="SNRW01004577">
    <property type="protein sequence ID" value="KAA6386954.1"/>
    <property type="molecule type" value="Genomic_DNA"/>
</dbReference>
<name>A0A5J4VW57_9EUKA</name>
<feature type="transmembrane region" description="Helical" evidence="1">
    <location>
        <begin position="28"/>
        <end position="55"/>
    </location>
</feature>
<evidence type="ECO:0000313" key="3">
    <source>
        <dbReference type="Proteomes" id="UP000324800"/>
    </source>
</evidence>
<gene>
    <name evidence="2" type="ORF">EZS28_017515</name>
</gene>
<accession>A0A5J4VW57</accession>
<dbReference type="AlphaFoldDB" id="A0A5J4VW57"/>
<comment type="caution">
    <text evidence="2">The sequence shown here is derived from an EMBL/GenBank/DDBJ whole genome shotgun (WGS) entry which is preliminary data.</text>
</comment>
<evidence type="ECO:0000256" key="1">
    <source>
        <dbReference type="SAM" id="Phobius"/>
    </source>
</evidence>
<keyword evidence="1" id="KW-1133">Transmembrane helix</keyword>
<evidence type="ECO:0000313" key="2">
    <source>
        <dbReference type="EMBL" id="KAA6386954.1"/>
    </source>
</evidence>
<dbReference type="Proteomes" id="UP000324800">
    <property type="component" value="Unassembled WGS sequence"/>
</dbReference>
<keyword evidence="1" id="KW-0812">Transmembrane</keyword>
<organism evidence="2 3">
    <name type="scientific">Streblomastix strix</name>
    <dbReference type="NCBI Taxonomy" id="222440"/>
    <lineage>
        <taxon>Eukaryota</taxon>
        <taxon>Metamonada</taxon>
        <taxon>Preaxostyla</taxon>
        <taxon>Oxymonadida</taxon>
        <taxon>Streblomastigidae</taxon>
        <taxon>Streblomastix</taxon>
    </lineage>
</organism>
<keyword evidence="1" id="KW-0472">Membrane</keyword>